<dbReference type="Proteomes" id="UP001211907">
    <property type="component" value="Unassembled WGS sequence"/>
</dbReference>
<gene>
    <name evidence="2" type="ORF">HK100_004113</name>
</gene>
<keyword evidence="3" id="KW-1185">Reference proteome</keyword>
<evidence type="ECO:0000313" key="3">
    <source>
        <dbReference type="Proteomes" id="UP001211907"/>
    </source>
</evidence>
<proteinExistence type="predicted"/>
<evidence type="ECO:0000256" key="1">
    <source>
        <dbReference type="SAM" id="MobiDB-lite"/>
    </source>
</evidence>
<name>A0AAD5STF2_9FUNG</name>
<dbReference type="EMBL" id="JADGJH010002077">
    <property type="protein sequence ID" value="KAJ3104013.1"/>
    <property type="molecule type" value="Genomic_DNA"/>
</dbReference>
<accession>A0AAD5STF2</accession>
<evidence type="ECO:0000313" key="2">
    <source>
        <dbReference type="EMBL" id="KAJ3104013.1"/>
    </source>
</evidence>
<feature type="compositionally biased region" description="Polar residues" evidence="1">
    <location>
        <begin position="42"/>
        <end position="57"/>
    </location>
</feature>
<comment type="caution">
    <text evidence="2">The sequence shown here is derived from an EMBL/GenBank/DDBJ whole genome shotgun (WGS) entry which is preliminary data.</text>
</comment>
<reference evidence="2" key="1">
    <citation type="submission" date="2020-05" db="EMBL/GenBank/DDBJ databases">
        <title>Phylogenomic resolution of chytrid fungi.</title>
        <authorList>
            <person name="Stajich J.E."/>
            <person name="Amses K."/>
            <person name="Simmons R."/>
            <person name="Seto K."/>
            <person name="Myers J."/>
            <person name="Bonds A."/>
            <person name="Quandt C.A."/>
            <person name="Barry K."/>
            <person name="Liu P."/>
            <person name="Grigoriev I."/>
            <person name="Longcore J.E."/>
            <person name="James T.Y."/>
        </authorList>
    </citation>
    <scope>NUCLEOTIDE SEQUENCE</scope>
    <source>
        <strain evidence="2">JEL0513</strain>
    </source>
</reference>
<feature type="region of interest" description="Disordered" evidence="1">
    <location>
        <begin position="1"/>
        <end position="90"/>
    </location>
</feature>
<dbReference type="AlphaFoldDB" id="A0AAD5STF2"/>
<protein>
    <submittedName>
        <fullName evidence="2">Uncharacterized protein</fullName>
    </submittedName>
</protein>
<feature type="compositionally biased region" description="Low complexity" evidence="1">
    <location>
        <begin position="65"/>
        <end position="76"/>
    </location>
</feature>
<organism evidence="2 3">
    <name type="scientific">Physocladia obscura</name>
    <dbReference type="NCBI Taxonomy" id="109957"/>
    <lineage>
        <taxon>Eukaryota</taxon>
        <taxon>Fungi</taxon>
        <taxon>Fungi incertae sedis</taxon>
        <taxon>Chytridiomycota</taxon>
        <taxon>Chytridiomycota incertae sedis</taxon>
        <taxon>Chytridiomycetes</taxon>
        <taxon>Chytridiales</taxon>
        <taxon>Chytriomycetaceae</taxon>
        <taxon>Physocladia</taxon>
    </lineage>
</organism>
<sequence>MGETEPAIAMLTVSGEDDSGGDENRQTASSMPIIASDLFASDSDSPSQFSDMDSNTDSEYKPQHSPISPLSMLPPLQKSASPSSLLHEPQKQLQLQREIPTTPIILSTNNAFTSQLRFSPLASDPDLKQTALILLNQIRTLPIDPWVYADLVTDIDSAIHLHFDKDKTWARDVLSIGSSLVKAAVVANTALWSPTKEAEQRINDTIGFFRVVVNVGEQSRYRARKLIKLLQGGWYEKGVSMQALAEKTCVEDRWWKRIGTA</sequence>